<protein>
    <submittedName>
        <fullName evidence="1">Type I-E CRISPR-associated protein Cas6/Cse3/CasE</fullName>
    </submittedName>
</protein>
<dbReference type="Proteomes" id="UP000306274">
    <property type="component" value="Unassembled WGS sequence"/>
</dbReference>
<dbReference type="SUPFAM" id="SSF117987">
    <property type="entry name" value="CRISPR-associated protein"/>
    <property type="match status" value="2"/>
</dbReference>
<proteinExistence type="predicted"/>
<dbReference type="Gene3D" id="3.30.70.1200">
    <property type="entry name" value="Crispr-associated protein, domain 1"/>
    <property type="match status" value="1"/>
</dbReference>
<evidence type="ECO:0000313" key="1">
    <source>
        <dbReference type="EMBL" id="TGZ11625.1"/>
    </source>
</evidence>
<sequence>MYLTRFRVNTHRSDARRLLGSPHRLHGAVNASFPTPPSRAGSGPRVLWRVDRNANAETLLYIVSPTRPDLTHLVEQAGWPASDEPGWATFSYADFLTALHAGDTWGFRLTANPVHNIRHQYLKEGERTKRAAHRTPRHQMRWLLERQERAGFEIVQKPENRRLLPEGDEYELVVRDQIPLQFHRPPGGEETRSRASRKGDVQITKVTFDGRLRVTEPELFRRTLTHGLGKAKAYGCGLMTLAPVRGEGAAA</sequence>
<dbReference type="RefSeq" id="WP_136015508.1">
    <property type="nucleotide sequence ID" value="NZ_SRZK01000020.1"/>
</dbReference>
<reference evidence="1 2" key="1">
    <citation type="submission" date="2019-04" db="EMBL/GenBank/DDBJ databases">
        <title>Streptomyces rhizosphaericola sp. nov., an actinobacterium isolated from the wheat rhizosphere.</title>
        <authorList>
            <person name="Vargas Hoyos H.A."/>
            <person name="Santos S.N."/>
            <person name="Genuario D.B."/>
            <person name="Melo I.S."/>
            <person name="Da Silva L.J."/>
            <person name="Da Silva F.S.P."/>
            <person name="Zucchi T.D."/>
        </authorList>
    </citation>
    <scope>NUCLEOTIDE SEQUENCE [LARGE SCALE GENOMIC DNA]</scope>
    <source>
        <strain evidence="1 2">1AS2c</strain>
    </source>
</reference>
<comment type="caution">
    <text evidence="1">The sequence shown here is derived from an EMBL/GenBank/DDBJ whole genome shotgun (WGS) entry which is preliminary data.</text>
</comment>
<dbReference type="Pfam" id="PF08798">
    <property type="entry name" value="CRISPR_assoc"/>
    <property type="match status" value="1"/>
</dbReference>
<dbReference type="InterPro" id="IPR010179">
    <property type="entry name" value="CRISPR-assoc_prot_Cse3"/>
</dbReference>
<accession>A0ABY2PMM2</accession>
<evidence type="ECO:0000313" key="2">
    <source>
        <dbReference type="Proteomes" id="UP000306274"/>
    </source>
</evidence>
<dbReference type="Gene3D" id="3.30.70.1210">
    <property type="entry name" value="Crispr-associated protein, domain 2"/>
    <property type="match status" value="1"/>
</dbReference>
<organism evidence="1 2">
    <name type="scientific">Streptomyces rhizosphaericola</name>
    <dbReference type="NCBI Taxonomy" id="2564098"/>
    <lineage>
        <taxon>Bacteria</taxon>
        <taxon>Bacillati</taxon>
        <taxon>Actinomycetota</taxon>
        <taxon>Actinomycetes</taxon>
        <taxon>Kitasatosporales</taxon>
        <taxon>Streptomycetaceae</taxon>
        <taxon>Streptomyces</taxon>
    </lineage>
</organism>
<dbReference type="CDD" id="cd09727">
    <property type="entry name" value="Cas6_I-E"/>
    <property type="match status" value="1"/>
</dbReference>
<keyword evidence="2" id="KW-1185">Reference proteome</keyword>
<dbReference type="EMBL" id="SRZK01000020">
    <property type="protein sequence ID" value="TGZ11625.1"/>
    <property type="molecule type" value="Genomic_DNA"/>
</dbReference>
<dbReference type="NCBIfam" id="TIGR01907">
    <property type="entry name" value="casE_Cse3"/>
    <property type="match status" value="1"/>
</dbReference>
<gene>
    <name evidence="1" type="primary">cas6e</name>
    <name evidence="1" type="ORF">E5Z02_03790</name>
</gene>
<dbReference type="SMART" id="SM01101">
    <property type="entry name" value="CRISPR_assoc"/>
    <property type="match status" value="1"/>
</dbReference>
<name>A0ABY2PMM2_9ACTN</name>